<dbReference type="AlphaFoldDB" id="A0A0N0DZA4"/>
<dbReference type="RefSeq" id="XP_015663504.1">
    <property type="nucleotide sequence ID" value="XM_015797984.1"/>
</dbReference>
<dbReference type="EMBL" id="LGTL01000002">
    <property type="protein sequence ID" value="KPA85065.1"/>
    <property type="molecule type" value="Genomic_DNA"/>
</dbReference>
<accession>A0A0N0DZA4</accession>
<evidence type="ECO:0000313" key="2">
    <source>
        <dbReference type="Proteomes" id="UP000037923"/>
    </source>
</evidence>
<name>A0A0N0DZA4_LEPPY</name>
<proteinExistence type="predicted"/>
<dbReference type="GeneID" id="26901777"/>
<evidence type="ECO:0000313" key="1">
    <source>
        <dbReference type="EMBL" id="KPA85065.1"/>
    </source>
</evidence>
<sequence length="111" mass="12570">MRSCWGFYALAHRVARSSFSLFHVARTFICLWVRVCAQSRTLRLFRVHGTPPSDITSTKRQMKLFSFQNVLPYPAPFCEFVPCCACPKGGSVSVDLCEVAVFCLFSFVSFV</sequence>
<reference evidence="1 2" key="1">
    <citation type="submission" date="2015-07" db="EMBL/GenBank/DDBJ databases">
        <title>High-quality genome of monoxenous trypanosomatid Leptomonas pyrrhocoris.</title>
        <authorList>
            <person name="Flegontov P."/>
            <person name="Butenko A."/>
            <person name="Firsov S."/>
            <person name="Vlcek C."/>
            <person name="Logacheva M.D."/>
            <person name="Field M."/>
            <person name="Filatov D."/>
            <person name="Flegontova O."/>
            <person name="Gerasimov E."/>
            <person name="Jackson A.P."/>
            <person name="Kelly S."/>
            <person name="Opperdoes F."/>
            <person name="O'Reilly A."/>
            <person name="Votypka J."/>
            <person name="Yurchenko V."/>
            <person name="Lukes J."/>
        </authorList>
    </citation>
    <scope>NUCLEOTIDE SEQUENCE [LARGE SCALE GENOMIC DNA]</scope>
    <source>
        <strain evidence="1">H10</strain>
    </source>
</reference>
<gene>
    <name evidence="1" type="ORF">ABB37_01482</name>
</gene>
<comment type="caution">
    <text evidence="1">The sequence shown here is derived from an EMBL/GenBank/DDBJ whole genome shotgun (WGS) entry which is preliminary data.</text>
</comment>
<keyword evidence="2" id="KW-1185">Reference proteome</keyword>
<protein>
    <submittedName>
        <fullName evidence="1">Uncharacterized protein</fullName>
    </submittedName>
</protein>
<dbReference type="Proteomes" id="UP000037923">
    <property type="component" value="Unassembled WGS sequence"/>
</dbReference>
<organism evidence="1 2">
    <name type="scientific">Leptomonas pyrrhocoris</name>
    <name type="common">Firebug parasite</name>
    <dbReference type="NCBI Taxonomy" id="157538"/>
    <lineage>
        <taxon>Eukaryota</taxon>
        <taxon>Discoba</taxon>
        <taxon>Euglenozoa</taxon>
        <taxon>Kinetoplastea</taxon>
        <taxon>Metakinetoplastina</taxon>
        <taxon>Trypanosomatida</taxon>
        <taxon>Trypanosomatidae</taxon>
        <taxon>Leishmaniinae</taxon>
        <taxon>Leptomonas</taxon>
    </lineage>
</organism>
<dbReference type="VEuPathDB" id="TriTrypDB:LpyrH10_02_4560"/>